<dbReference type="EMBL" id="JAVDQD010000001">
    <property type="protein sequence ID" value="MDR6237620.1"/>
    <property type="molecule type" value="Genomic_DNA"/>
</dbReference>
<dbReference type="RefSeq" id="WP_309937087.1">
    <property type="nucleotide sequence ID" value="NZ_AP025305.1"/>
</dbReference>
<feature type="signal peptide" evidence="1">
    <location>
        <begin position="1"/>
        <end position="20"/>
    </location>
</feature>
<keyword evidence="1" id="KW-0732">Signal</keyword>
<keyword evidence="3" id="KW-1185">Reference proteome</keyword>
<dbReference type="Gene3D" id="3.10.450.360">
    <property type="match status" value="1"/>
</dbReference>
<name>A0AAE3XJJ5_9BACT</name>
<gene>
    <name evidence="2" type="ORF">HNQ88_000596</name>
</gene>
<evidence type="ECO:0000313" key="3">
    <source>
        <dbReference type="Proteomes" id="UP001185092"/>
    </source>
</evidence>
<sequence>MKLPAFIFLMLFACCSLESAQGQTKKPKTKKEKAYVPNDSIPDAIRSNFQKAFPDALTFGWYASPSGVNWESYGVGSGPWYDEMWDNDIWMDGYPGEGITYPNIYEVEYKYQGHDCYSVYSAEGMLLQTRVMLDLESLPKVVSETFHNGPFANYKVKSVSEEIRPGRFDVYRIIVKKGLFGRHVIYYGKDGKQLKHISSPD</sequence>
<dbReference type="Proteomes" id="UP001185092">
    <property type="component" value="Unassembled WGS sequence"/>
</dbReference>
<reference evidence="2" key="1">
    <citation type="submission" date="2023-07" db="EMBL/GenBank/DDBJ databases">
        <title>Genomic Encyclopedia of Type Strains, Phase IV (KMG-IV): sequencing the most valuable type-strain genomes for metagenomic binning, comparative biology and taxonomic classification.</title>
        <authorList>
            <person name="Goeker M."/>
        </authorList>
    </citation>
    <scope>NUCLEOTIDE SEQUENCE</scope>
    <source>
        <strain evidence="2">DSM 26174</strain>
    </source>
</reference>
<protein>
    <recommendedName>
        <fullName evidence="4">Beta-lactamase-inhibitor-like PepSY-like domain-containing protein</fullName>
    </recommendedName>
</protein>
<proteinExistence type="predicted"/>
<evidence type="ECO:0000256" key="1">
    <source>
        <dbReference type="SAM" id="SignalP"/>
    </source>
</evidence>
<evidence type="ECO:0008006" key="4">
    <source>
        <dbReference type="Google" id="ProtNLM"/>
    </source>
</evidence>
<comment type="caution">
    <text evidence="2">The sequence shown here is derived from an EMBL/GenBank/DDBJ whole genome shotgun (WGS) entry which is preliminary data.</text>
</comment>
<organism evidence="2 3">
    <name type="scientific">Aureibacter tunicatorum</name>
    <dbReference type="NCBI Taxonomy" id="866807"/>
    <lineage>
        <taxon>Bacteria</taxon>
        <taxon>Pseudomonadati</taxon>
        <taxon>Bacteroidota</taxon>
        <taxon>Cytophagia</taxon>
        <taxon>Cytophagales</taxon>
        <taxon>Persicobacteraceae</taxon>
        <taxon>Aureibacter</taxon>
    </lineage>
</organism>
<evidence type="ECO:0000313" key="2">
    <source>
        <dbReference type="EMBL" id="MDR6237620.1"/>
    </source>
</evidence>
<dbReference type="AlphaFoldDB" id="A0AAE3XJJ5"/>
<feature type="chain" id="PRO_5042270352" description="Beta-lactamase-inhibitor-like PepSY-like domain-containing protein" evidence="1">
    <location>
        <begin position="21"/>
        <end position="201"/>
    </location>
</feature>
<accession>A0AAE3XJJ5</accession>